<evidence type="ECO:0000256" key="1">
    <source>
        <dbReference type="ARBA" id="ARBA00004651"/>
    </source>
</evidence>
<keyword evidence="6 8" id="KW-0472">Membrane</keyword>
<dbReference type="GO" id="GO:0038023">
    <property type="term" value="F:signaling receptor activity"/>
    <property type="evidence" value="ECO:0007669"/>
    <property type="project" value="InterPro"/>
</dbReference>
<protein>
    <submittedName>
        <fullName evidence="9">Uncharacterized protein</fullName>
    </submittedName>
</protein>
<evidence type="ECO:0000256" key="5">
    <source>
        <dbReference type="ARBA" id="ARBA00022989"/>
    </source>
</evidence>
<feature type="transmembrane region" description="Helical" evidence="8">
    <location>
        <begin position="87"/>
        <end position="113"/>
    </location>
</feature>
<dbReference type="GO" id="GO:0005886">
    <property type="term" value="C:plasma membrane"/>
    <property type="evidence" value="ECO:0007669"/>
    <property type="project" value="UniProtKB-SubCell"/>
</dbReference>
<comment type="caution">
    <text evidence="9">The sequence shown here is derived from an EMBL/GenBank/DDBJ whole genome shotgun (WGS) entry which is preliminary data.</text>
</comment>
<dbReference type="OrthoDB" id="2376984at2759"/>
<evidence type="ECO:0000256" key="3">
    <source>
        <dbReference type="ARBA" id="ARBA00022475"/>
    </source>
</evidence>
<comment type="subcellular location">
    <subcellularLocation>
        <location evidence="1">Cell membrane</location>
        <topology evidence="1">Multi-pass membrane protein</topology>
    </subcellularLocation>
</comment>
<keyword evidence="2" id="KW-0813">Transport</keyword>
<organism evidence="9 10">
    <name type="scientific">Dreissena polymorpha</name>
    <name type="common">Zebra mussel</name>
    <name type="synonym">Mytilus polymorpha</name>
    <dbReference type="NCBI Taxonomy" id="45954"/>
    <lineage>
        <taxon>Eukaryota</taxon>
        <taxon>Metazoa</taxon>
        <taxon>Spiralia</taxon>
        <taxon>Lophotrochozoa</taxon>
        <taxon>Mollusca</taxon>
        <taxon>Bivalvia</taxon>
        <taxon>Autobranchia</taxon>
        <taxon>Heteroconchia</taxon>
        <taxon>Euheterodonta</taxon>
        <taxon>Imparidentia</taxon>
        <taxon>Neoheterodontei</taxon>
        <taxon>Myida</taxon>
        <taxon>Dreissenoidea</taxon>
        <taxon>Dreissenidae</taxon>
        <taxon>Dreissena</taxon>
    </lineage>
</organism>
<dbReference type="AlphaFoldDB" id="A0A9D4IFE6"/>
<keyword evidence="10" id="KW-1185">Reference proteome</keyword>
<dbReference type="Pfam" id="PF14752">
    <property type="entry name" value="RBP_receptor"/>
    <property type="match status" value="1"/>
</dbReference>
<dbReference type="PANTHER" id="PTHR21444:SF15">
    <property type="entry name" value="RECEPTOR FOR RETINOL UPTAKE STRA6"/>
    <property type="match status" value="1"/>
</dbReference>
<dbReference type="GO" id="GO:0071939">
    <property type="term" value="P:vitamin A import into cell"/>
    <property type="evidence" value="ECO:0007669"/>
    <property type="project" value="TreeGrafter"/>
</dbReference>
<dbReference type="PANTHER" id="PTHR21444">
    <property type="entry name" value="COILED-COIL DOMAIN-CONTAINING PROTEIN 180"/>
    <property type="match status" value="1"/>
</dbReference>
<proteinExistence type="predicted"/>
<keyword evidence="7" id="KW-0675">Receptor</keyword>
<reference evidence="9" key="1">
    <citation type="journal article" date="2019" name="bioRxiv">
        <title>The Genome of the Zebra Mussel, Dreissena polymorpha: A Resource for Invasive Species Research.</title>
        <authorList>
            <person name="McCartney M.A."/>
            <person name="Auch B."/>
            <person name="Kono T."/>
            <person name="Mallez S."/>
            <person name="Zhang Y."/>
            <person name="Obille A."/>
            <person name="Becker A."/>
            <person name="Abrahante J.E."/>
            <person name="Garbe J."/>
            <person name="Badalamenti J.P."/>
            <person name="Herman A."/>
            <person name="Mangelson H."/>
            <person name="Liachko I."/>
            <person name="Sullivan S."/>
            <person name="Sone E.D."/>
            <person name="Koren S."/>
            <person name="Silverstein K.A.T."/>
            <person name="Beckman K.B."/>
            <person name="Gohl D.M."/>
        </authorList>
    </citation>
    <scope>NUCLEOTIDE SEQUENCE</scope>
    <source>
        <strain evidence="9">Duluth1</strain>
        <tissue evidence="9">Whole animal</tissue>
    </source>
</reference>
<evidence type="ECO:0000256" key="6">
    <source>
        <dbReference type="ARBA" id="ARBA00023136"/>
    </source>
</evidence>
<gene>
    <name evidence="9" type="ORF">DPMN_171724</name>
</gene>
<dbReference type="GO" id="GO:0034632">
    <property type="term" value="F:retinol transmembrane transporter activity"/>
    <property type="evidence" value="ECO:0007669"/>
    <property type="project" value="InterPro"/>
</dbReference>
<evidence type="ECO:0000256" key="4">
    <source>
        <dbReference type="ARBA" id="ARBA00022692"/>
    </source>
</evidence>
<evidence type="ECO:0000313" key="10">
    <source>
        <dbReference type="Proteomes" id="UP000828390"/>
    </source>
</evidence>
<feature type="transmembrane region" description="Helical" evidence="8">
    <location>
        <begin position="12"/>
        <end position="32"/>
    </location>
</feature>
<name>A0A9D4IFE6_DREPO</name>
<dbReference type="InterPro" id="IPR026612">
    <property type="entry name" value="STRA6-like"/>
</dbReference>
<evidence type="ECO:0000256" key="2">
    <source>
        <dbReference type="ARBA" id="ARBA00022448"/>
    </source>
</evidence>
<dbReference type="EMBL" id="JAIWYP010000009">
    <property type="protein sequence ID" value="KAH3770437.1"/>
    <property type="molecule type" value="Genomic_DNA"/>
</dbReference>
<sequence length="266" mass="30490">MAYAGSQIAYIQWGYIIVWAVLLLTFFALAYLPYRAACVRTNLSRCPEVHVEPSTRISVDSQGKQDTSVILVLDNRKIFHNVTYFTFFFYIVLGLFGCLLTIIKGMILGIMYLSRLDKCGLVNGFETWDKGYMNYVSFLHFEECHRHPVLLVFCDILIDGMPHDRNQARLNTYGTVDDVSKDVTYSSSWTALGRPRRRWLKAYTMVRNSSVRAKQIEADYDTLEDIDITDLSDQAIIDVSNNDLPNTGVAHHVKRSCTWIITINQC</sequence>
<accession>A0A9D4IFE6</accession>
<keyword evidence="5 8" id="KW-1133">Transmembrane helix</keyword>
<evidence type="ECO:0000256" key="8">
    <source>
        <dbReference type="SAM" id="Phobius"/>
    </source>
</evidence>
<dbReference type="Proteomes" id="UP000828390">
    <property type="component" value="Unassembled WGS sequence"/>
</dbReference>
<reference evidence="9" key="2">
    <citation type="submission" date="2020-11" db="EMBL/GenBank/DDBJ databases">
        <authorList>
            <person name="McCartney M.A."/>
            <person name="Auch B."/>
            <person name="Kono T."/>
            <person name="Mallez S."/>
            <person name="Becker A."/>
            <person name="Gohl D.M."/>
            <person name="Silverstein K.A.T."/>
            <person name="Koren S."/>
            <person name="Bechman K.B."/>
            <person name="Herman A."/>
            <person name="Abrahante J.E."/>
            <person name="Garbe J."/>
        </authorList>
    </citation>
    <scope>NUCLEOTIDE SEQUENCE</scope>
    <source>
        <strain evidence="9">Duluth1</strain>
        <tissue evidence="9">Whole animal</tissue>
    </source>
</reference>
<evidence type="ECO:0000256" key="7">
    <source>
        <dbReference type="ARBA" id="ARBA00023170"/>
    </source>
</evidence>
<keyword evidence="3" id="KW-1003">Cell membrane</keyword>
<keyword evidence="4 8" id="KW-0812">Transmembrane</keyword>
<evidence type="ECO:0000313" key="9">
    <source>
        <dbReference type="EMBL" id="KAH3770437.1"/>
    </source>
</evidence>